<dbReference type="KEGG" id="dli:dnl_33940"/>
<name>A0A975B949_9BACT</name>
<keyword evidence="2" id="KW-0067">ATP-binding</keyword>
<evidence type="ECO:0000256" key="3">
    <source>
        <dbReference type="ARBA" id="ARBA00023015"/>
    </source>
</evidence>
<dbReference type="GO" id="GO:0005524">
    <property type="term" value="F:ATP binding"/>
    <property type="evidence" value="ECO:0007669"/>
    <property type="project" value="UniProtKB-KW"/>
</dbReference>
<dbReference type="Gene3D" id="3.40.50.300">
    <property type="entry name" value="P-loop containing nucleotide triphosphate hydrolases"/>
    <property type="match status" value="1"/>
</dbReference>
<dbReference type="PROSITE" id="PS00675">
    <property type="entry name" value="SIGMA54_INTERACT_1"/>
    <property type="match status" value="1"/>
</dbReference>
<dbReference type="SUPFAM" id="SSF52172">
    <property type="entry name" value="CheY-like"/>
    <property type="match status" value="1"/>
</dbReference>
<dbReference type="InterPro" id="IPR025662">
    <property type="entry name" value="Sigma_54_int_dom_ATP-bd_1"/>
</dbReference>
<dbReference type="SUPFAM" id="SSF46689">
    <property type="entry name" value="Homeodomain-like"/>
    <property type="match status" value="1"/>
</dbReference>
<dbReference type="FunFam" id="3.40.50.300:FF:000006">
    <property type="entry name" value="DNA-binding transcriptional regulator NtrC"/>
    <property type="match status" value="1"/>
</dbReference>
<keyword evidence="3" id="KW-0805">Transcription regulation</keyword>
<proteinExistence type="predicted"/>
<dbReference type="InterPro" id="IPR003593">
    <property type="entry name" value="AAA+_ATPase"/>
</dbReference>
<dbReference type="Proteomes" id="UP000663720">
    <property type="component" value="Chromosome"/>
</dbReference>
<dbReference type="RefSeq" id="WP_207687141.1">
    <property type="nucleotide sequence ID" value="NZ_CP061799.1"/>
</dbReference>
<gene>
    <name evidence="8" type="ORF">dnl_33940</name>
</gene>
<evidence type="ECO:0000256" key="1">
    <source>
        <dbReference type="ARBA" id="ARBA00022741"/>
    </source>
</evidence>
<dbReference type="Gene3D" id="1.10.10.60">
    <property type="entry name" value="Homeodomain-like"/>
    <property type="match status" value="1"/>
</dbReference>
<dbReference type="SMART" id="SM00448">
    <property type="entry name" value="REC"/>
    <property type="match status" value="1"/>
</dbReference>
<dbReference type="GO" id="GO:0000160">
    <property type="term" value="P:phosphorelay signal transduction system"/>
    <property type="evidence" value="ECO:0007669"/>
    <property type="project" value="InterPro"/>
</dbReference>
<evidence type="ECO:0000256" key="2">
    <source>
        <dbReference type="ARBA" id="ARBA00022840"/>
    </source>
</evidence>
<dbReference type="PROSITE" id="PS00688">
    <property type="entry name" value="SIGMA54_INTERACT_3"/>
    <property type="match status" value="1"/>
</dbReference>
<dbReference type="EMBL" id="CP061799">
    <property type="protein sequence ID" value="QTA81070.1"/>
    <property type="molecule type" value="Genomic_DNA"/>
</dbReference>
<organism evidence="8 9">
    <name type="scientific">Desulfonema limicola</name>
    <dbReference type="NCBI Taxonomy" id="45656"/>
    <lineage>
        <taxon>Bacteria</taxon>
        <taxon>Pseudomonadati</taxon>
        <taxon>Thermodesulfobacteriota</taxon>
        <taxon>Desulfobacteria</taxon>
        <taxon>Desulfobacterales</taxon>
        <taxon>Desulfococcaceae</taxon>
        <taxon>Desulfonema</taxon>
    </lineage>
</organism>
<feature type="domain" description="Response regulatory" evidence="7">
    <location>
        <begin position="11"/>
        <end position="125"/>
    </location>
</feature>
<dbReference type="InterPro" id="IPR001789">
    <property type="entry name" value="Sig_transdc_resp-reg_receiver"/>
</dbReference>
<dbReference type="PROSITE" id="PS50110">
    <property type="entry name" value="RESPONSE_REGULATORY"/>
    <property type="match status" value="1"/>
</dbReference>
<dbReference type="InterPro" id="IPR009057">
    <property type="entry name" value="Homeodomain-like_sf"/>
</dbReference>
<dbReference type="InterPro" id="IPR058031">
    <property type="entry name" value="AAA_lid_NorR"/>
</dbReference>
<dbReference type="InterPro" id="IPR027417">
    <property type="entry name" value="P-loop_NTPase"/>
</dbReference>
<dbReference type="GO" id="GO:0006355">
    <property type="term" value="P:regulation of DNA-templated transcription"/>
    <property type="evidence" value="ECO:0007669"/>
    <property type="project" value="InterPro"/>
</dbReference>
<dbReference type="Pfam" id="PF00158">
    <property type="entry name" value="Sigma54_activat"/>
    <property type="match status" value="1"/>
</dbReference>
<protein>
    <submittedName>
        <fullName evidence="8">Two component system response regulator, sigma54-specific</fullName>
    </submittedName>
</protein>
<feature type="domain" description="Sigma-54 factor interaction" evidence="6">
    <location>
        <begin position="150"/>
        <end position="379"/>
    </location>
</feature>
<dbReference type="CDD" id="cd00009">
    <property type="entry name" value="AAA"/>
    <property type="match status" value="1"/>
</dbReference>
<keyword evidence="4" id="KW-0804">Transcription</keyword>
<evidence type="ECO:0000256" key="4">
    <source>
        <dbReference type="ARBA" id="ARBA00023163"/>
    </source>
</evidence>
<dbReference type="Pfam" id="PF25601">
    <property type="entry name" value="AAA_lid_14"/>
    <property type="match status" value="1"/>
</dbReference>
<dbReference type="SUPFAM" id="SSF52540">
    <property type="entry name" value="P-loop containing nucleoside triphosphate hydrolases"/>
    <property type="match status" value="1"/>
</dbReference>
<sequence length="451" mass="49691">MDKENKATVLNILIVDDEANIRKTLSYCLAAEGHMVIAVSNPEDAVEEARRRSFDMAFVDLKLGDEDGMELIPVLLSDSSWIKIVVITAHASIETAVEAIKLGAADYIAKPFTPDQVKLITRRMGKIRELETEIVSLRENIQQIGPENSLVTKNPGMQRIIETLKKAAVSDAIILLQGESGTGKSIFARAVHNWSLRAAKPMAVVACPSVPSELLESEMFGHARGAFTGAVRDNPGRIAACEGGTLLLDEIGDMAPGVQAKLLRFIQDREYERLGESILRRADVRIIAATNADLEKKAADGSFREDLFYRLNVISLTIPPLRQRPEDILPLAEGFLAYFSRVNHRMPLSFTDQTKESLVNHSWPGNVRELRNAVERAVILGNGDKISMNDLPGNIIPAVKTPAIGDKVSLAAIEELHIRRLMASTSSLQEAADILGIDQTTLWRRRKTYGI</sequence>
<dbReference type="Gene3D" id="3.40.50.2300">
    <property type="match status" value="1"/>
</dbReference>
<evidence type="ECO:0000259" key="6">
    <source>
        <dbReference type="PROSITE" id="PS50045"/>
    </source>
</evidence>
<dbReference type="SMART" id="SM00382">
    <property type="entry name" value="AAA"/>
    <property type="match status" value="1"/>
</dbReference>
<dbReference type="Gene3D" id="1.10.8.60">
    <property type="match status" value="1"/>
</dbReference>
<dbReference type="PANTHER" id="PTHR32071:SF81">
    <property type="entry name" value="PROPIONATE CATABOLISM OPERON REGULATORY PROTEIN"/>
    <property type="match status" value="1"/>
</dbReference>
<keyword evidence="1" id="KW-0547">Nucleotide-binding</keyword>
<keyword evidence="9" id="KW-1185">Reference proteome</keyword>
<evidence type="ECO:0000313" key="8">
    <source>
        <dbReference type="EMBL" id="QTA81070.1"/>
    </source>
</evidence>
<dbReference type="PANTHER" id="PTHR32071">
    <property type="entry name" value="TRANSCRIPTIONAL REGULATORY PROTEIN"/>
    <property type="match status" value="1"/>
</dbReference>
<keyword evidence="5" id="KW-0597">Phosphoprotein</keyword>
<dbReference type="PROSITE" id="PS50045">
    <property type="entry name" value="SIGMA54_INTERACT_4"/>
    <property type="match status" value="1"/>
</dbReference>
<dbReference type="InterPro" id="IPR002078">
    <property type="entry name" value="Sigma_54_int"/>
</dbReference>
<dbReference type="InterPro" id="IPR011006">
    <property type="entry name" value="CheY-like_superfamily"/>
</dbReference>
<dbReference type="AlphaFoldDB" id="A0A975B949"/>
<reference evidence="8" key="1">
    <citation type="journal article" date="2021" name="Microb. Physiol.">
        <title>Proteogenomic Insights into the Physiology of Marine, Sulfate-Reducing, Filamentous Desulfonema limicola and Desulfonema magnum.</title>
        <authorList>
            <person name="Schnaars V."/>
            <person name="Wohlbrand L."/>
            <person name="Scheve S."/>
            <person name="Hinrichs C."/>
            <person name="Reinhardt R."/>
            <person name="Rabus R."/>
        </authorList>
    </citation>
    <scope>NUCLEOTIDE SEQUENCE</scope>
    <source>
        <strain evidence="8">5ac10</strain>
    </source>
</reference>
<evidence type="ECO:0000259" key="7">
    <source>
        <dbReference type="PROSITE" id="PS50110"/>
    </source>
</evidence>
<dbReference type="Pfam" id="PF00072">
    <property type="entry name" value="Response_reg"/>
    <property type="match status" value="1"/>
</dbReference>
<dbReference type="InterPro" id="IPR025944">
    <property type="entry name" value="Sigma_54_int_dom_CS"/>
</dbReference>
<evidence type="ECO:0000256" key="5">
    <source>
        <dbReference type="PROSITE-ProRule" id="PRU00169"/>
    </source>
</evidence>
<evidence type="ECO:0000313" key="9">
    <source>
        <dbReference type="Proteomes" id="UP000663720"/>
    </source>
</evidence>
<feature type="modified residue" description="4-aspartylphosphate" evidence="5">
    <location>
        <position position="60"/>
    </location>
</feature>
<accession>A0A975B949</accession>